<dbReference type="Gene3D" id="1.10.510.10">
    <property type="entry name" value="Transferase(Phosphotransferase) domain 1"/>
    <property type="match status" value="1"/>
</dbReference>
<evidence type="ECO:0000259" key="1">
    <source>
        <dbReference type="PROSITE" id="PS50011"/>
    </source>
</evidence>
<proteinExistence type="predicted"/>
<dbReference type="SMART" id="SM00220">
    <property type="entry name" value="S_TKc"/>
    <property type="match status" value="1"/>
</dbReference>
<feature type="domain" description="Protein kinase" evidence="1">
    <location>
        <begin position="50"/>
        <end position="366"/>
    </location>
</feature>
<name>A0A5N5QE33_9AGAM</name>
<dbReference type="Proteomes" id="UP000383932">
    <property type="component" value="Unassembled WGS sequence"/>
</dbReference>
<organism evidence="2 3">
    <name type="scientific">Ceratobasidium theobromae</name>
    <dbReference type="NCBI Taxonomy" id="1582974"/>
    <lineage>
        <taxon>Eukaryota</taxon>
        <taxon>Fungi</taxon>
        <taxon>Dikarya</taxon>
        <taxon>Basidiomycota</taxon>
        <taxon>Agaricomycotina</taxon>
        <taxon>Agaricomycetes</taxon>
        <taxon>Cantharellales</taxon>
        <taxon>Ceratobasidiaceae</taxon>
        <taxon>Ceratobasidium</taxon>
    </lineage>
</organism>
<dbReference type="GO" id="GO:0005524">
    <property type="term" value="F:ATP binding"/>
    <property type="evidence" value="ECO:0007669"/>
    <property type="project" value="InterPro"/>
</dbReference>
<dbReference type="InterPro" id="IPR011009">
    <property type="entry name" value="Kinase-like_dom_sf"/>
</dbReference>
<evidence type="ECO:0000313" key="2">
    <source>
        <dbReference type="EMBL" id="KAB5589721.1"/>
    </source>
</evidence>
<gene>
    <name evidence="2" type="ORF">CTheo_6837</name>
</gene>
<reference evidence="2 3" key="1">
    <citation type="journal article" date="2019" name="Fungal Biol. Biotechnol.">
        <title>Draft genome sequence of fastidious pathogen Ceratobasidium theobromae, which causes vascular-streak dieback in Theobroma cacao.</title>
        <authorList>
            <person name="Ali S.S."/>
            <person name="Asman A."/>
            <person name="Shao J."/>
            <person name="Firmansyah A.P."/>
            <person name="Susilo A.W."/>
            <person name="Rosmana A."/>
            <person name="McMahon P."/>
            <person name="Junaid M."/>
            <person name="Guest D."/>
            <person name="Kheng T.Y."/>
            <person name="Meinhardt L.W."/>
            <person name="Bailey B.A."/>
        </authorList>
    </citation>
    <scope>NUCLEOTIDE SEQUENCE [LARGE SCALE GENOMIC DNA]</scope>
    <source>
        <strain evidence="2 3">CT2</strain>
    </source>
</reference>
<sequence>MVGRHTECLDAEQAAAYAEAARTGQNDRWELSTNEKLWLQHQPYLLEKGYQLRPRYRPGWVRSWEGTNRNPRVCEDSLTLTSFKIMDAIRERDGKQVIIKALDTQLASEELPILQYLSNEQVESDPRNHCVYALESFPVPGRESWMFVVMEAYHSITIVPFETIEEVVELVHQLLEGMTFMHHLNIAHRDCAGANIVMKGDTLFKSAPHPHPNFAHLTKDGRRKVEFNARSAHHVKYYYIDFGLSNMFPSYGERKLVTGAEGRERNIPELSNPNQPYDPFKVDVCIVGRFIQRDFYLKFPGSLHFFAPLLTRMTDNEPSMRPTALEALTELELIRAQINPRILSRALNPNFFQRTTYALFDGLSWFSGWIYRSILRRRQQGVILT</sequence>
<dbReference type="PROSITE" id="PS50011">
    <property type="entry name" value="PROTEIN_KINASE_DOM"/>
    <property type="match status" value="1"/>
</dbReference>
<dbReference type="SUPFAM" id="SSF56112">
    <property type="entry name" value="Protein kinase-like (PK-like)"/>
    <property type="match status" value="1"/>
</dbReference>
<keyword evidence="3" id="KW-1185">Reference proteome</keyword>
<comment type="caution">
    <text evidence="2">The sequence shown here is derived from an EMBL/GenBank/DDBJ whole genome shotgun (WGS) entry which is preliminary data.</text>
</comment>
<dbReference type="EMBL" id="SSOP01000236">
    <property type="protein sequence ID" value="KAB5589721.1"/>
    <property type="molecule type" value="Genomic_DNA"/>
</dbReference>
<dbReference type="OrthoDB" id="5987198at2759"/>
<dbReference type="GO" id="GO:0004672">
    <property type="term" value="F:protein kinase activity"/>
    <property type="evidence" value="ECO:0007669"/>
    <property type="project" value="InterPro"/>
</dbReference>
<evidence type="ECO:0000313" key="3">
    <source>
        <dbReference type="Proteomes" id="UP000383932"/>
    </source>
</evidence>
<protein>
    <recommendedName>
        <fullName evidence="1">Protein kinase domain-containing protein</fullName>
    </recommendedName>
</protein>
<dbReference type="AlphaFoldDB" id="A0A5N5QE33"/>
<accession>A0A5N5QE33</accession>
<dbReference type="InterPro" id="IPR000719">
    <property type="entry name" value="Prot_kinase_dom"/>
</dbReference>